<gene>
    <name evidence="5" type="ORF">FE392_17885</name>
</gene>
<dbReference type="PANTHER" id="PTHR39576">
    <property type="entry name" value="ATTACHING AND EFFACING PROTEIN HOMOLOG-RELATED-RELATED"/>
    <property type="match status" value="1"/>
</dbReference>
<dbReference type="EMBL" id="VCDN01000099">
    <property type="protein sequence ID" value="MDX7989157.1"/>
    <property type="molecule type" value="Genomic_DNA"/>
</dbReference>
<evidence type="ECO:0000313" key="5">
    <source>
        <dbReference type="EMBL" id="MDX7989157.1"/>
    </source>
</evidence>
<evidence type="ECO:0000256" key="2">
    <source>
        <dbReference type="SAM" id="MobiDB-lite"/>
    </source>
</evidence>
<name>A0ABU4SEE6_9GAMM</name>
<dbReference type="Pfam" id="PF11924">
    <property type="entry name" value="IAT_beta"/>
    <property type="match status" value="1"/>
</dbReference>
<keyword evidence="6" id="KW-1185">Reference proteome</keyword>
<feature type="region of interest" description="Disordered" evidence="2">
    <location>
        <begin position="709"/>
        <end position="739"/>
    </location>
</feature>
<accession>A0ABU4SEE6</accession>
<feature type="signal peptide" evidence="3">
    <location>
        <begin position="1"/>
        <end position="19"/>
    </location>
</feature>
<evidence type="ECO:0000259" key="4">
    <source>
        <dbReference type="Pfam" id="PF11924"/>
    </source>
</evidence>
<evidence type="ECO:0000313" key="6">
    <source>
        <dbReference type="Proteomes" id="UP001271890"/>
    </source>
</evidence>
<feature type="domain" description="Inverse autotransporter beta-domain" evidence="4">
    <location>
        <begin position="58"/>
        <end position="331"/>
    </location>
</feature>
<feature type="compositionally biased region" description="Polar residues" evidence="2">
    <location>
        <begin position="726"/>
        <end position="737"/>
    </location>
</feature>
<dbReference type="Gene3D" id="2.40.160.160">
    <property type="entry name" value="Inverse autotransporter, beta-domain"/>
    <property type="match status" value="1"/>
</dbReference>
<proteinExistence type="inferred from homology"/>
<keyword evidence="3" id="KW-0732">Signal</keyword>
<comment type="caution">
    <text evidence="5">The sequence shown here is derived from an EMBL/GenBank/DDBJ whole genome shotgun (WGS) entry which is preliminary data.</text>
</comment>
<dbReference type="InterPro" id="IPR051715">
    <property type="entry name" value="Intimin-Invasin_domain"/>
</dbReference>
<feature type="non-terminal residue" evidence="5">
    <location>
        <position position="1"/>
    </location>
</feature>
<dbReference type="Proteomes" id="UP001271890">
    <property type="component" value="Unassembled WGS sequence"/>
</dbReference>
<evidence type="ECO:0000256" key="3">
    <source>
        <dbReference type="SAM" id="SignalP"/>
    </source>
</evidence>
<dbReference type="InterPro" id="IPR013783">
    <property type="entry name" value="Ig-like_fold"/>
</dbReference>
<reference evidence="6" key="1">
    <citation type="journal article" date="2024" name="Toxins">
        <title>Genome Sequence Analysis of Native Xenorhabdus Strains Isolated from Entomopathogenic Nematodes in Argentina.</title>
        <authorList>
            <person name="Palma L."/>
            <person name="Frizzo L."/>
            <person name="Kaiser S."/>
            <person name="Berry C."/>
            <person name="Caballero P."/>
            <person name="Bode H.B."/>
            <person name="Del Valle E.E."/>
        </authorList>
    </citation>
    <scope>NUCLEOTIDE SEQUENCE [LARGE SCALE GENOMIC DNA]</scope>
    <source>
        <strain evidence="6">12</strain>
    </source>
</reference>
<dbReference type="PRINTS" id="PR01369">
    <property type="entry name" value="INTIMIN"/>
</dbReference>
<protein>
    <recommendedName>
        <fullName evidence="4">Inverse autotransporter beta-domain domain-containing protein</fullName>
    </recommendedName>
</protein>
<feature type="chain" id="PRO_5046747098" description="Inverse autotransporter beta-domain domain-containing protein" evidence="3">
    <location>
        <begin position="20"/>
        <end position="967"/>
    </location>
</feature>
<dbReference type="InterPro" id="IPR003535">
    <property type="entry name" value="Intimin/invasin_bac"/>
</dbReference>
<organism evidence="5 6">
    <name type="scientific">Xenorhabdus santafensis</name>
    <dbReference type="NCBI Taxonomy" id="2582833"/>
    <lineage>
        <taxon>Bacteria</taxon>
        <taxon>Pseudomonadati</taxon>
        <taxon>Pseudomonadota</taxon>
        <taxon>Gammaproteobacteria</taxon>
        <taxon>Enterobacterales</taxon>
        <taxon>Morganellaceae</taxon>
        <taxon>Xenorhabdus</taxon>
    </lineage>
</organism>
<dbReference type="InterPro" id="IPR038177">
    <property type="entry name" value="IAT_beta_sf"/>
</dbReference>
<dbReference type="InterPro" id="IPR024519">
    <property type="entry name" value="IAT_beta"/>
</dbReference>
<dbReference type="Gene3D" id="2.60.40.10">
    <property type="entry name" value="Immunoglobulins"/>
    <property type="match status" value="1"/>
</dbReference>
<comment type="similarity">
    <text evidence="1">Belongs to the intimin/invasin family.</text>
</comment>
<dbReference type="PANTHER" id="PTHR39576:SF2">
    <property type="entry name" value="ATTACHING AND EFFACING PROTEIN HOMOLOG-RELATED"/>
    <property type="match status" value="1"/>
</dbReference>
<sequence length="967" mass="108202">FSVLLYSLLLPMASMNAFSEGERTFEGKAASETWLNSTAAPTAEKDNAGVIAQNIQRVSNLLSSSPAELTEQAKSYALGQINNTIATEAQQWLSRYGNARVNFSLDRKGKLDNSSVDLLLPLYDNKADWLLFTQLGYRHKDSRHTLNLGLGGRYFTPNWMYGINTFFDNDVTGKNKRLGVGGEAWTDYVKLSANTYWRLTEWHTALSNQDYDERPANGFDLNGEFYLPAYPQFGGKLAYEQYFGDNVALFNRDTKQKNPGLARFGVNYTPIPLVTMGVDYKYGRGGKSETLFQASLNYHFGTPFGDQLSPNSVASLRTLAGSRYDLVERNNNIVLEYKKKPEFNITLDNILKGFTAQKRHVTANIIAENPVKQINWQADPQFLQNGGVITSQGSQLELVLPKYKMNGLNDYTVTARADNTDGRQKSAQMKITVEPFVVKEKSVTKMTEGPLVANGQSAYDLAAVITYGTDGSNKPLANHTFSNVKWYLIPENKEATLTWDTAGKSDPKGRLTATLASKTPLDKNTQIYLVMDDMKDTKIGGGDGAVNFDNYKFVREIVQEPSGPLKGNGSDTYYFKIKVVNDKNEPVRNQIISGVTWKVKDNRDEEYQMALVEPENSKTDGDGYLVATLTSRYGFDEVIVEAILNSDTADLPPLLSKPVKFEAIVRNAGILMKSAVSHNFKKEFSAEEPERPHNVHDKLEVYLTRKFPGQTTADPITPDEADSSEHVQFSSDNTQNAEVDEKTGKITFPLATWGWNGSANDPNHMATVTATITDNTTGAKIVWAYKFNPKHYFYKPNNKVLVAPFYPLEPNKPYPHKVDGHDHPPTRPAQTCNPSPRAEETIPYPAGMGNNSKAFNDPLMGHLMSLINEYQGSGDPDLGIFNKADSENTSDNILVVLSLGEILNDTYRRYLTYDYKKNQLNIDHNSPYHTYFRNRIDSLNYDNYSKPTDKNNKMSHGYLLCLKNASS</sequence>
<evidence type="ECO:0000256" key="1">
    <source>
        <dbReference type="ARBA" id="ARBA00010116"/>
    </source>
</evidence>
<dbReference type="RefSeq" id="WP_319931525.1">
    <property type="nucleotide sequence ID" value="NZ_VCDN01000099.1"/>
</dbReference>